<dbReference type="Pfam" id="PF02511">
    <property type="entry name" value="Thy1"/>
    <property type="match status" value="1"/>
</dbReference>
<dbReference type="GO" id="GO:0050797">
    <property type="term" value="F:thymidylate synthase (FAD) activity"/>
    <property type="evidence" value="ECO:0007669"/>
    <property type="project" value="InterPro"/>
</dbReference>
<protein>
    <submittedName>
        <fullName evidence="1">Uncharacterized protein</fullName>
    </submittedName>
</protein>
<sequence length="321" mass="36758">MDSEDYKPDFAPHAWSERDLHFLQPFATNSNGLVSVLRNLPPEIVGALCSRASRAQGSLLEILLREYIYPIVDGDDPLLAEELEATVVFLQEHGFRKILNNHRAQKFYARWLSQYGDDSIAQMTGTHVVIWGLSQVAMKFVEDQRVGLEPIEKSTRYVNFGNKVGGRYLYYVPKPDLERLGLLSEYTSTMDHLFDTYIGLLEPLQSWLRTHYDESNAILEKKAFDTLRGLLPMATLGQVALRGNAQSFEYLLNRTARHPLGELRWLSETLKAELDQEIPSLLLRLTDAKSKDYQEYLTKRHTNVRSLTAESSHKPLEKTVD</sequence>
<evidence type="ECO:0000313" key="1">
    <source>
        <dbReference type="EMBL" id="SVC61701.1"/>
    </source>
</evidence>
<organism evidence="1">
    <name type="scientific">marine metagenome</name>
    <dbReference type="NCBI Taxonomy" id="408172"/>
    <lineage>
        <taxon>unclassified sequences</taxon>
        <taxon>metagenomes</taxon>
        <taxon>ecological metagenomes</taxon>
    </lineage>
</organism>
<accession>A0A382NQ46</accession>
<dbReference type="Gene3D" id="3.30.1360.170">
    <property type="match status" value="1"/>
</dbReference>
<dbReference type="InterPro" id="IPR036098">
    <property type="entry name" value="Thymidylate_synthase_ThyX_sf"/>
</dbReference>
<dbReference type="AlphaFoldDB" id="A0A382NQ46"/>
<dbReference type="PROSITE" id="PS51331">
    <property type="entry name" value="THYX"/>
    <property type="match status" value="1"/>
</dbReference>
<gene>
    <name evidence="1" type="ORF">METZ01_LOCUS314555</name>
</gene>
<reference evidence="1" key="1">
    <citation type="submission" date="2018-05" db="EMBL/GenBank/DDBJ databases">
        <authorList>
            <person name="Lanie J.A."/>
            <person name="Ng W.-L."/>
            <person name="Kazmierczak K.M."/>
            <person name="Andrzejewski T.M."/>
            <person name="Davidsen T.M."/>
            <person name="Wayne K.J."/>
            <person name="Tettelin H."/>
            <person name="Glass J.I."/>
            <person name="Rusch D."/>
            <person name="Podicherti R."/>
            <person name="Tsui H.-C.T."/>
            <person name="Winkler M.E."/>
        </authorList>
    </citation>
    <scope>NUCLEOTIDE SEQUENCE</scope>
</reference>
<name>A0A382NQ46_9ZZZZ</name>
<dbReference type="EMBL" id="UINC01101130">
    <property type="protein sequence ID" value="SVC61701.1"/>
    <property type="molecule type" value="Genomic_DNA"/>
</dbReference>
<proteinExistence type="predicted"/>
<dbReference type="GO" id="GO:0006231">
    <property type="term" value="P:dTMP biosynthetic process"/>
    <property type="evidence" value="ECO:0007669"/>
    <property type="project" value="InterPro"/>
</dbReference>
<feature type="non-terminal residue" evidence="1">
    <location>
        <position position="321"/>
    </location>
</feature>
<dbReference type="GO" id="GO:0050660">
    <property type="term" value="F:flavin adenine dinucleotide binding"/>
    <property type="evidence" value="ECO:0007669"/>
    <property type="project" value="InterPro"/>
</dbReference>
<dbReference type="InterPro" id="IPR003669">
    <property type="entry name" value="Thymidylate_synthase_ThyX"/>
</dbReference>
<dbReference type="SUPFAM" id="SSF69796">
    <property type="entry name" value="Thymidylate synthase-complementing protein Thy1"/>
    <property type="match status" value="1"/>
</dbReference>